<dbReference type="InterPro" id="IPR055290">
    <property type="entry name" value="At3g26010-like"/>
</dbReference>
<organism evidence="3 4">
    <name type="scientific">Eleusine coracana subsp. coracana</name>
    <dbReference type="NCBI Taxonomy" id="191504"/>
    <lineage>
        <taxon>Eukaryota</taxon>
        <taxon>Viridiplantae</taxon>
        <taxon>Streptophyta</taxon>
        <taxon>Embryophyta</taxon>
        <taxon>Tracheophyta</taxon>
        <taxon>Spermatophyta</taxon>
        <taxon>Magnoliopsida</taxon>
        <taxon>Liliopsida</taxon>
        <taxon>Poales</taxon>
        <taxon>Poaceae</taxon>
        <taxon>PACMAD clade</taxon>
        <taxon>Chloridoideae</taxon>
        <taxon>Cynodonteae</taxon>
        <taxon>Eleusininae</taxon>
        <taxon>Eleusine</taxon>
    </lineage>
</organism>
<dbReference type="PANTHER" id="PTHR35546:SF130">
    <property type="entry name" value="EXPRESSED PROTEIN"/>
    <property type="match status" value="1"/>
</dbReference>
<dbReference type="Pfam" id="PF00646">
    <property type="entry name" value="F-box"/>
    <property type="match status" value="1"/>
</dbReference>
<reference evidence="3" key="1">
    <citation type="journal article" date="2018" name="DNA Res.">
        <title>Multiple hybrid de novo genome assembly of finger millet, an orphan allotetraploid crop.</title>
        <authorList>
            <person name="Hatakeyama M."/>
            <person name="Aluri S."/>
            <person name="Balachadran M.T."/>
            <person name="Sivarajan S.R."/>
            <person name="Patrignani A."/>
            <person name="Gruter S."/>
            <person name="Poveda L."/>
            <person name="Shimizu-Inatsugi R."/>
            <person name="Baeten J."/>
            <person name="Francoijs K.J."/>
            <person name="Nataraja K.N."/>
            <person name="Reddy Y.A.N."/>
            <person name="Phadnis S."/>
            <person name="Ravikumar R.L."/>
            <person name="Schlapbach R."/>
            <person name="Sreeman S.M."/>
            <person name="Shimizu K.K."/>
        </authorList>
    </citation>
    <scope>NUCLEOTIDE SEQUENCE</scope>
</reference>
<dbReference type="SUPFAM" id="SSF81383">
    <property type="entry name" value="F-box domain"/>
    <property type="match status" value="1"/>
</dbReference>
<dbReference type="PANTHER" id="PTHR35546">
    <property type="entry name" value="F-BOX PROTEIN INTERACTION DOMAIN PROTEIN-RELATED"/>
    <property type="match status" value="1"/>
</dbReference>
<dbReference type="Proteomes" id="UP001054889">
    <property type="component" value="Unassembled WGS sequence"/>
</dbReference>
<dbReference type="InterPro" id="IPR001810">
    <property type="entry name" value="F-box_dom"/>
</dbReference>
<dbReference type="Gene3D" id="1.20.1280.50">
    <property type="match status" value="1"/>
</dbReference>
<feature type="region of interest" description="Disordered" evidence="1">
    <location>
        <begin position="78"/>
        <end position="139"/>
    </location>
</feature>
<dbReference type="AlphaFoldDB" id="A0AAV5D5K9"/>
<reference evidence="3" key="2">
    <citation type="submission" date="2021-12" db="EMBL/GenBank/DDBJ databases">
        <title>Resequencing data analysis of finger millet.</title>
        <authorList>
            <person name="Hatakeyama M."/>
            <person name="Aluri S."/>
            <person name="Balachadran M.T."/>
            <person name="Sivarajan S.R."/>
            <person name="Poveda L."/>
            <person name="Shimizu-Inatsugi R."/>
            <person name="Schlapbach R."/>
            <person name="Sreeman S.M."/>
            <person name="Shimizu K.K."/>
        </authorList>
    </citation>
    <scope>NUCLEOTIDE SEQUENCE</scope>
</reference>
<feature type="domain" description="F-box" evidence="2">
    <location>
        <begin position="192"/>
        <end position="231"/>
    </location>
</feature>
<comment type="caution">
    <text evidence="3">The sequence shown here is derived from an EMBL/GenBank/DDBJ whole genome shotgun (WGS) entry which is preliminary data.</text>
</comment>
<sequence length="577" mass="64137">MKKCRILKPRAPPASPSLASCRFEGGALAPWWRSGEAWDDGGGVAARQGCASELATSQGKGQHLQARRARQQLGANELNFGAAPPSRGRRRAGHPPVAPPPARLDLCGHLGGEGGAALPNSARASSSSFPSARGGPGGASLARKEWARAELLKPPLLWSARAWSARAWARWGRGVGHGGAARFVEMRGTDPFSRLHDDLVAGILVLLPPKHVARARLVCRRWYLLTTGLHFVRTSFALSRHAGRPVAGFFHNDQICVANYYFPLDRDAENDGDHPYPDLSFIPETSTNPWSIHVTSSCNGLLALICWPPGFRGTVYVCNPLTKKLAPLCVPTQFSHNLNIAFEPTKSPHFKLVALGVMYSIHVYSSETRSWKMAVHWDHSASLFVGLRSFRGVFWNGSIIWNVGHSLIRFVVEGEYLTNLPMPRKGKGWICAYVGESGGHLQMIGYTKKEKFAARFDILEMQEDQSEWSVLYHVDLSRVKELYPNIEWPTWDTRYDEHKIIQYLALSPIYVIRGTGKSGQNGVLIFSIPGKIMSYNMKDQTISMVQEITSPRKVPPAYVLEQFWYNFYAYSPSLFAL</sequence>
<proteinExistence type="predicted"/>
<accession>A0AAV5D5K9</accession>
<gene>
    <name evidence="3" type="primary">ga23018</name>
    <name evidence="3" type="ORF">PR202_ga23018</name>
</gene>
<evidence type="ECO:0000313" key="3">
    <source>
        <dbReference type="EMBL" id="GJN05397.1"/>
    </source>
</evidence>
<name>A0AAV5D5K9_ELECO</name>
<dbReference type="EMBL" id="BQKI01000012">
    <property type="protein sequence ID" value="GJN05397.1"/>
    <property type="molecule type" value="Genomic_DNA"/>
</dbReference>
<dbReference type="PROSITE" id="PS51257">
    <property type="entry name" value="PROKAR_LIPOPROTEIN"/>
    <property type="match status" value="1"/>
</dbReference>
<evidence type="ECO:0000259" key="2">
    <source>
        <dbReference type="Pfam" id="PF00646"/>
    </source>
</evidence>
<keyword evidence="4" id="KW-1185">Reference proteome</keyword>
<evidence type="ECO:0000313" key="4">
    <source>
        <dbReference type="Proteomes" id="UP001054889"/>
    </source>
</evidence>
<feature type="compositionally biased region" description="Low complexity" evidence="1">
    <location>
        <begin position="116"/>
        <end position="133"/>
    </location>
</feature>
<dbReference type="InterPro" id="IPR036047">
    <property type="entry name" value="F-box-like_dom_sf"/>
</dbReference>
<protein>
    <recommendedName>
        <fullName evidence="2">F-box domain-containing protein</fullName>
    </recommendedName>
</protein>
<evidence type="ECO:0000256" key="1">
    <source>
        <dbReference type="SAM" id="MobiDB-lite"/>
    </source>
</evidence>